<protein>
    <submittedName>
        <fullName evidence="5">Copper resistance protein</fullName>
    </submittedName>
</protein>
<dbReference type="InterPro" id="IPR007348">
    <property type="entry name" value="CopC_dom"/>
</dbReference>
<evidence type="ECO:0000256" key="3">
    <source>
        <dbReference type="SAM" id="SignalP"/>
    </source>
</evidence>
<dbReference type="GO" id="GO:0042597">
    <property type="term" value="C:periplasmic space"/>
    <property type="evidence" value="ECO:0007669"/>
    <property type="project" value="InterPro"/>
</dbReference>
<dbReference type="GO" id="GO:0005507">
    <property type="term" value="F:copper ion binding"/>
    <property type="evidence" value="ECO:0007669"/>
    <property type="project" value="InterPro"/>
</dbReference>
<name>A0A1P8MWQ4_9RHOB</name>
<dbReference type="GO" id="GO:0046688">
    <property type="term" value="P:response to copper ion"/>
    <property type="evidence" value="ECO:0007669"/>
    <property type="project" value="InterPro"/>
</dbReference>
<dbReference type="Proteomes" id="UP000186336">
    <property type="component" value="Chromosome"/>
</dbReference>
<dbReference type="OrthoDB" id="9796814at2"/>
<evidence type="ECO:0000313" key="6">
    <source>
        <dbReference type="Proteomes" id="UP000186336"/>
    </source>
</evidence>
<evidence type="ECO:0000313" key="5">
    <source>
        <dbReference type="EMBL" id="APX12412.1"/>
    </source>
</evidence>
<evidence type="ECO:0000256" key="2">
    <source>
        <dbReference type="ARBA" id="ARBA00023008"/>
    </source>
</evidence>
<dbReference type="STRING" id="299262.BWR18_12540"/>
<gene>
    <name evidence="5" type="ORF">BWR18_12540</name>
</gene>
<sequence length="114" mass="12179">MKQIILALAAILATAAAALAHSKAEDTTPAKEATVETVEVIELRFDDPMRVTAISLTGPDGEMEITRETGLDPVTEFRAMPPEDMPGGAYTVDWRGLSSDGHPMQGSFDFTVAD</sequence>
<reference evidence="5 6" key="1">
    <citation type="submission" date="2017-01" db="EMBL/GenBank/DDBJ databases">
        <title>Complete genome of Tateyamaria omphalii DOK1-4 isolated from seawater in Dokdo.</title>
        <authorList>
            <person name="Kim J.H."/>
            <person name="Chi W.-J."/>
        </authorList>
    </citation>
    <scope>NUCLEOTIDE SEQUENCE [LARGE SCALE GENOMIC DNA]</scope>
    <source>
        <strain evidence="5 6">DOK1-4</strain>
    </source>
</reference>
<keyword evidence="6" id="KW-1185">Reference proteome</keyword>
<dbReference type="KEGG" id="tom:BWR18_12540"/>
<dbReference type="EMBL" id="CP019312">
    <property type="protein sequence ID" value="APX12412.1"/>
    <property type="molecule type" value="Genomic_DNA"/>
</dbReference>
<keyword evidence="2" id="KW-0186">Copper</keyword>
<keyword evidence="1 3" id="KW-0732">Signal</keyword>
<dbReference type="InterPro" id="IPR014755">
    <property type="entry name" value="Cu-Rt/internalin_Ig-like"/>
</dbReference>
<dbReference type="InterPro" id="IPR014756">
    <property type="entry name" value="Ig_E-set"/>
</dbReference>
<dbReference type="RefSeq" id="WP_076628685.1">
    <property type="nucleotide sequence ID" value="NZ_CP019312.1"/>
</dbReference>
<feature type="chain" id="PRO_5012094454" evidence="3">
    <location>
        <begin position="21"/>
        <end position="114"/>
    </location>
</feature>
<evidence type="ECO:0000259" key="4">
    <source>
        <dbReference type="Pfam" id="PF04234"/>
    </source>
</evidence>
<evidence type="ECO:0000256" key="1">
    <source>
        <dbReference type="ARBA" id="ARBA00022729"/>
    </source>
</evidence>
<dbReference type="Pfam" id="PF04234">
    <property type="entry name" value="CopC"/>
    <property type="match status" value="1"/>
</dbReference>
<dbReference type="SUPFAM" id="SSF81296">
    <property type="entry name" value="E set domains"/>
    <property type="match status" value="1"/>
</dbReference>
<proteinExistence type="predicted"/>
<accession>A0A1P8MWQ4</accession>
<feature type="signal peptide" evidence="3">
    <location>
        <begin position="1"/>
        <end position="20"/>
    </location>
</feature>
<dbReference type="AlphaFoldDB" id="A0A1P8MWQ4"/>
<dbReference type="Gene3D" id="2.60.40.1220">
    <property type="match status" value="1"/>
</dbReference>
<organism evidence="5 6">
    <name type="scientific">Tateyamaria omphalii</name>
    <dbReference type="NCBI Taxonomy" id="299262"/>
    <lineage>
        <taxon>Bacteria</taxon>
        <taxon>Pseudomonadati</taxon>
        <taxon>Pseudomonadota</taxon>
        <taxon>Alphaproteobacteria</taxon>
        <taxon>Rhodobacterales</taxon>
        <taxon>Roseobacteraceae</taxon>
        <taxon>Tateyamaria</taxon>
    </lineage>
</organism>
<feature type="domain" description="CopC" evidence="4">
    <location>
        <begin position="21"/>
        <end position="112"/>
    </location>
</feature>